<keyword evidence="4" id="KW-0808">Transferase</keyword>
<name>A0ABR7XEX4_9BACT</name>
<keyword evidence="8" id="KW-1185">Reference proteome</keyword>
<evidence type="ECO:0000313" key="7">
    <source>
        <dbReference type="EMBL" id="MBD1396845.1"/>
    </source>
</evidence>
<evidence type="ECO:0000256" key="1">
    <source>
        <dbReference type="ARBA" id="ARBA00004236"/>
    </source>
</evidence>
<dbReference type="NCBIfam" id="TIGR04283">
    <property type="entry name" value="glyco_like_mftF"/>
    <property type="match status" value="1"/>
</dbReference>
<gene>
    <name evidence="7" type="ORF">H9Q13_06685</name>
</gene>
<evidence type="ECO:0000256" key="2">
    <source>
        <dbReference type="ARBA" id="ARBA00022475"/>
    </source>
</evidence>
<dbReference type="PANTHER" id="PTHR43646:SF2">
    <property type="entry name" value="GLYCOSYLTRANSFERASE 2-LIKE DOMAIN-CONTAINING PROTEIN"/>
    <property type="match status" value="1"/>
</dbReference>
<evidence type="ECO:0000259" key="6">
    <source>
        <dbReference type="Pfam" id="PF00535"/>
    </source>
</evidence>
<dbReference type="PANTHER" id="PTHR43646">
    <property type="entry name" value="GLYCOSYLTRANSFERASE"/>
    <property type="match status" value="1"/>
</dbReference>
<comment type="subcellular location">
    <subcellularLocation>
        <location evidence="1">Cell membrane</location>
    </subcellularLocation>
</comment>
<feature type="domain" description="Glycosyltransferase 2-like" evidence="6">
    <location>
        <begin position="5"/>
        <end position="110"/>
    </location>
</feature>
<evidence type="ECO:0000256" key="5">
    <source>
        <dbReference type="ARBA" id="ARBA00023136"/>
    </source>
</evidence>
<dbReference type="RefSeq" id="WP_191182986.1">
    <property type="nucleotide sequence ID" value="NZ_JACXAJ010000002.1"/>
</dbReference>
<dbReference type="InterPro" id="IPR029044">
    <property type="entry name" value="Nucleotide-diphossugar_trans"/>
</dbReference>
<protein>
    <submittedName>
        <fullName evidence="7">TIGR04283 family arsenosugar biosynthesis glycosyltransferase</fullName>
    </submittedName>
</protein>
<accession>A0ABR7XEX4</accession>
<evidence type="ECO:0000256" key="3">
    <source>
        <dbReference type="ARBA" id="ARBA00022676"/>
    </source>
</evidence>
<evidence type="ECO:0000313" key="8">
    <source>
        <dbReference type="Proteomes" id="UP000625551"/>
    </source>
</evidence>
<comment type="caution">
    <text evidence="7">The sequence shown here is derived from an EMBL/GenBank/DDBJ whole genome shotgun (WGS) entry which is preliminary data.</text>
</comment>
<dbReference type="InterPro" id="IPR026461">
    <property type="entry name" value="Trfase_2_rSAM/seldom_assoc"/>
</dbReference>
<dbReference type="InterPro" id="IPR001173">
    <property type="entry name" value="Glyco_trans_2-like"/>
</dbReference>
<dbReference type="EMBL" id="JACXAJ010000002">
    <property type="protein sequence ID" value="MBD1396845.1"/>
    <property type="molecule type" value="Genomic_DNA"/>
</dbReference>
<dbReference type="Pfam" id="PF00535">
    <property type="entry name" value="Glycos_transf_2"/>
    <property type="match status" value="1"/>
</dbReference>
<proteinExistence type="predicted"/>
<dbReference type="Proteomes" id="UP000625551">
    <property type="component" value="Unassembled WGS sequence"/>
</dbReference>
<evidence type="ECO:0000256" key="4">
    <source>
        <dbReference type="ARBA" id="ARBA00022679"/>
    </source>
</evidence>
<keyword evidence="2" id="KW-1003">Cell membrane</keyword>
<keyword evidence="5" id="KW-0472">Membrane</keyword>
<reference evidence="7 8" key="1">
    <citation type="submission" date="2020-09" db="EMBL/GenBank/DDBJ databases">
        <title>Genome sequencing and assembly of Pontibacter sp.</title>
        <authorList>
            <person name="Chhetri G."/>
        </authorList>
    </citation>
    <scope>NUCLEOTIDE SEQUENCE [LARGE SCALE GENOMIC DNA]</scope>
    <source>
        <strain evidence="7 8">JH31</strain>
    </source>
</reference>
<organism evidence="7 8">
    <name type="scientific">Pontibacter aquaedesilientis</name>
    <dbReference type="NCBI Taxonomy" id="2766980"/>
    <lineage>
        <taxon>Bacteria</taxon>
        <taxon>Pseudomonadati</taxon>
        <taxon>Bacteroidota</taxon>
        <taxon>Cytophagia</taxon>
        <taxon>Cytophagales</taxon>
        <taxon>Hymenobacteraceae</taxon>
        <taxon>Pontibacter</taxon>
    </lineage>
</organism>
<keyword evidence="3" id="KW-0328">Glycosyltransferase</keyword>
<dbReference type="Gene3D" id="3.90.550.10">
    <property type="entry name" value="Spore Coat Polysaccharide Biosynthesis Protein SpsA, Chain A"/>
    <property type="match status" value="1"/>
</dbReference>
<dbReference type="SUPFAM" id="SSF53448">
    <property type="entry name" value="Nucleotide-diphospho-sugar transferases"/>
    <property type="match status" value="1"/>
</dbReference>
<sequence length="230" mass="26043">MRKVSVVIPVYNDKAPLQKLLEHLGNALDRQLMELVVVDGGSTDGVDAIIPAPVKLLRTDRACRAVQLNAGAEVGTGEILYFLHADCLPPLTFVKDINRAMDAGYMVGCFRLKLMPGNLLLNINSFLSRFRTMFSGGGDQSLYLPKSVFEEIGGYNETFCVMEDFELVHRLMPLYGYHILPKDIQASARKYSENSYFRVNKANYLAFQLYKKKVPPQVIREQYNSLLRRN</sequence>